<evidence type="ECO:0000259" key="15">
    <source>
        <dbReference type="Pfam" id="PF00745"/>
    </source>
</evidence>
<protein>
    <recommendedName>
        <fullName evidence="8 9">Glutamyl-tRNA reductase</fullName>
        <shortName evidence="9">GluTR</shortName>
        <ecNumber evidence="3 9">1.2.1.70</ecNumber>
    </recommendedName>
</protein>
<evidence type="ECO:0000256" key="10">
    <source>
        <dbReference type="PIRSR" id="PIRSR000445-1"/>
    </source>
</evidence>
<comment type="subunit">
    <text evidence="9">Homodimer.</text>
</comment>
<dbReference type="EC" id="1.2.1.70" evidence="3 9"/>
<evidence type="ECO:0000259" key="16">
    <source>
        <dbReference type="Pfam" id="PF01488"/>
    </source>
</evidence>
<dbReference type="SUPFAM" id="SSF69075">
    <property type="entry name" value="Glutamyl tRNA-reductase dimerization domain"/>
    <property type="match status" value="1"/>
</dbReference>
<dbReference type="AlphaFoldDB" id="A0A2P5T2H4"/>
<evidence type="ECO:0000256" key="4">
    <source>
        <dbReference type="ARBA" id="ARBA00022857"/>
    </source>
</evidence>
<comment type="caution">
    <text evidence="18">The sequence shown here is derived from an EMBL/GenBank/DDBJ whole genome shotgun (WGS) entry which is preliminary data.</text>
</comment>
<dbReference type="EMBL" id="PDKR01000001">
    <property type="protein sequence ID" value="PPI88789.1"/>
    <property type="molecule type" value="Genomic_DNA"/>
</dbReference>
<comment type="function">
    <text evidence="9">Catalyzes the NADPH-dependent reduction of glutamyl-tRNA(Glu) to glutamate 1-semialdehyde (GSA).</text>
</comment>
<evidence type="ECO:0000256" key="8">
    <source>
        <dbReference type="ARBA" id="ARBA00068659"/>
    </source>
</evidence>
<evidence type="ECO:0000256" key="11">
    <source>
        <dbReference type="PIRSR" id="PIRSR000445-2"/>
    </source>
</evidence>
<dbReference type="Proteomes" id="UP000295937">
    <property type="component" value="Unassembled WGS sequence"/>
</dbReference>
<dbReference type="GO" id="GO:0008883">
    <property type="term" value="F:glutamyl-tRNA reductase activity"/>
    <property type="evidence" value="ECO:0007669"/>
    <property type="project" value="UniProtKB-UniRule"/>
</dbReference>
<reference evidence="18 19" key="1">
    <citation type="journal article" date="2018" name="Genome Biol. Evol.">
        <title>Cladogenesis and Genomic Streamlining in Extracellular Endosymbionts of Tropical Stink Bugs.</title>
        <authorList>
            <person name="Otero-Bravo A."/>
            <person name="Goffredi S."/>
            <person name="Sabree Z.L."/>
        </authorList>
    </citation>
    <scope>NUCLEOTIDE SEQUENCE [LARGE SCALE GENOMIC DNA]</scope>
    <source>
        <strain evidence="18 19">SoEO</strain>
    </source>
</reference>
<organism evidence="18 19">
    <name type="scientific">Candidatus Pantoea edessiphila</name>
    <dbReference type="NCBI Taxonomy" id="2044610"/>
    <lineage>
        <taxon>Bacteria</taxon>
        <taxon>Pseudomonadati</taxon>
        <taxon>Pseudomonadota</taxon>
        <taxon>Gammaproteobacteria</taxon>
        <taxon>Enterobacterales</taxon>
        <taxon>Erwiniaceae</taxon>
        <taxon>Pantoea</taxon>
    </lineage>
</organism>
<evidence type="ECO:0000256" key="13">
    <source>
        <dbReference type="PIRSR" id="PIRSR000445-4"/>
    </source>
</evidence>
<dbReference type="FunFam" id="3.40.50.720:FF:000031">
    <property type="entry name" value="Glutamyl-tRNA reductase"/>
    <property type="match status" value="1"/>
</dbReference>
<dbReference type="CDD" id="cd05213">
    <property type="entry name" value="NAD_bind_Glutamyl_tRNA_reduct"/>
    <property type="match status" value="1"/>
</dbReference>
<evidence type="ECO:0000256" key="7">
    <source>
        <dbReference type="ARBA" id="ARBA00047464"/>
    </source>
</evidence>
<feature type="binding site" evidence="9 12">
    <location>
        <begin position="189"/>
        <end position="194"/>
    </location>
    <ligand>
        <name>NADP(+)</name>
        <dbReference type="ChEBI" id="CHEBI:58349"/>
    </ligand>
</feature>
<evidence type="ECO:0000256" key="2">
    <source>
        <dbReference type="ARBA" id="ARBA00005916"/>
    </source>
</evidence>
<dbReference type="SUPFAM" id="SSF69742">
    <property type="entry name" value="Glutamyl tRNA-reductase catalytic, N-terminal domain"/>
    <property type="match status" value="1"/>
</dbReference>
<dbReference type="NCBIfam" id="TIGR01035">
    <property type="entry name" value="hemA"/>
    <property type="match status" value="1"/>
</dbReference>
<evidence type="ECO:0000313" key="18">
    <source>
        <dbReference type="EMBL" id="PPI88789.1"/>
    </source>
</evidence>
<accession>A0A2P5T2H4</accession>
<comment type="catalytic activity">
    <reaction evidence="7 9 14">
        <text>(S)-4-amino-5-oxopentanoate + tRNA(Glu) + NADP(+) = L-glutamyl-tRNA(Glu) + NADPH + H(+)</text>
        <dbReference type="Rhea" id="RHEA:12344"/>
        <dbReference type="Rhea" id="RHEA-COMP:9663"/>
        <dbReference type="Rhea" id="RHEA-COMP:9680"/>
        <dbReference type="ChEBI" id="CHEBI:15378"/>
        <dbReference type="ChEBI" id="CHEBI:57501"/>
        <dbReference type="ChEBI" id="CHEBI:57783"/>
        <dbReference type="ChEBI" id="CHEBI:58349"/>
        <dbReference type="ChEBI" id="CHEBI:78442"/>
        <dbReference type="ChEBI" id="CHEBI:78520"/>
        <dbReference type="EC" id="1.2.1.70"/>
    </reaction>
</comment>
<feature type="site" description="Important for activity" evidence="9 13">
    <location>
        <position position="99"/>
    </location>
</feature>
<dbReference type="Pfam" id="PF01488">
    <property type="entry name" value="Shikimate_DH"/>
    <property type="match status" value="1"/>
</dbReference>
<dbReference type="Gene3D" id="3.40.50.720">
    <property type="entry name" value="NAD(P)-binding Rossmann-like Domain"/>
    <property type="match status" value="1"/>
</dbReference>
<feature type="active site" description="Nucleophile" evidence="9 10">
    <location>
        <position position="50"/>
    </location>
</feature>
<evidence type="ECO:0000256" key="5">
    <source>
        <dbReference type="ARBA" id="ARBA00023002"/>
    </source>
</evidence>
<evidence type="ECO:0000256" key="12">
    <source>
        <dbReference type="PIRSR" id="PIRSR000445-3"/>
    </source>
</evidence>
<dbReference type="Gene3D" id="3.30.460.30">
    <property type="entry name" value="Glutamyl-tRNA reductase, N-terminal domain"/>
    <property type="match status" value="1"/>
</dbReference>
<dbReference type="OrthoDB" id="110209at2"/>
<feature type="binding site" evidence="9 11">
    <location>
        <position position="120"/>
    </location>
    <ligand>
        <name>substrate</name>
    </ligand>
</feature>
<dbReference type="Pfam" id="PF05201">
    <property type="entry name" value="GlutR_N"/>
    <property type="match status" value="1"/>
</dbReference>
<evidence type="ECO:0000256" key="9">
    <source>
        <dbReference type="HAMAP-Rule" id="MF_00087"/>
    </source>
</evidence>
<dbReference type="PIRSF" id="PIRSF000445">
    <property type="entry name" value="4pyrrol_synth_GluRdtase"/>
    <property type="match status" value="1"/>
</dbReference>
<evidence type="ECO:0000256" key="14">
    <source>
        <dbReference type="RuleBase" id="RU000584"/>
    </source>
</evidence>
<dbReference type="RefSeq" id="WP_136132216.1">
    <property type="nucleotide sequence ID" value="NZ_PDKR01000001.1"/>
</dbReference>
<evidence type="ECO:0000259" key="17">
    <source>
        <dbReference type="Pfam" id="PF05201"/>
    </source>
</evidence>
<dbReference type="InterPro" id="IPR036291">
    <property type="entry name" value="NAD(P)-bd_dom_sf"/>
</dbReference>
<feature type="binding site" evidence="9 11">
    <location>
        <begin position="114"/>
        <end position="116"/>
    </location>
    <ligand>
        <name>substrate</name>
    </ligand>
</feature>
<dbReference type="PANTHER" id="PTHR43013:SF1">
    <property type="entry name" value="GLUTAMYL-TRNA REDUCTASE"/>
    <property type="match status" value="1"/>
</dbReference>
<dbReference type="InterPro" id="IPR000343">
    <property type="entry name" value="4pyrrol_synth_GluRdtase"/>
</dbReference>
<dbReference type="InterPro" id="IPR036453">
    <property type="entry name" value="GluRdtase_dimer_dom_sf"/>
</dbReference>
<keyword evidence="6 9" id="KW-0627">Porphyrin biosynthesis</keyword>
<dbReference type="PANTHER" id="PTHR43013">
    <property type="entry name" value="GLUTAMYL-TRNA REDUCTASE"/>
    <property type="match status" value="1"/>
</dbReference>
<dbReference type="SUPFAM" id="SSF51735">
    <property type="entry name" value="NAD(P)-binding Rossmann-fold domains"/>
    <property type="match status" value="1"/>
</dbReference>
<evidence type="ECO:0000256" key="1">
    <source>
        <dbReference type="ARBA" id="ARBA00005059"/>
    </source>
</evidence>
<proteinExistence type="inferred from homology"/>
<dbReference type="FunFam" id="3.30.460.30:FF:000001">
    <property type="entry name" value="Glutamyl-tRNA reductase"/>
    <property type="match status" value="1"/>
</dbReference>
<feature type="domain" description="Tetrapyrrole biosynthesis glutamyl-tRNA reductase dimerisation" evidence="15">
    <location>
        <begin position="320"/>
        <end position="412"/>
    </location>
</feature>
<feature type="binding site" evidence="9 11">
    <location>
        <begin position="49"/>
        <end position="52"/>
    </location>
    <ligand>
        <name>substrate</name>
    </ligand>
</feature>
<evidence type="ECO:0000256" key="6">
    <source>
        <dbReference type="ARBA" id="ARBA00023244"/>
    </source>
</evidence>
<keyword evidence="4 9" id="KW-0521">NADP</keyword>
<sequence>MTLFVLGVNHKTASINLRERLSFGQEIVHKALNNLLSNSRIQSAVFISTCNRIEIYISINEQVTLKEYLINWLCKYHRLNKEEISNSLYYYKNREAISHLMRVACGLDSMILGESQIFGQVKQAFAISQKNNSVNSEINKMFQKTFSTVKRIRSETNIGTNAISVAFAACVLACQIFKSLSKTIVLLVGAGKNISLVAHYLRKYKVKKLIISNRTRSRAEILGLEVNAEVINQIDIDKHLYKADIIISSTSSPFPIISKNMVEKALKTRFNKPLFLVDIAVPYDIELEVSNLPNTYLYRVDDLKEIIDKHLIYRKVEIVKAENIIIQESNNFMLWLKSQKTMHTVYKYRAKIKDIGLEMEKRALHDLQKGVDPQKVMQALIYRLTNRLMHAPTKSLQQAALDGDKERLKILCDSLGLN</sequence>
<feature type="domain" description="Quinate/shikimate 5-dehydrogenase/glutamyl-tRNA reductase" evidence="16">
    <location>
        <begin position="172"/>
        <end position="306"/>
    </location>
</feature>
<evidence type="ECO:0000256" key="3">
    <source>
        <dbReference type="ARBA" id="ARBA00012970"/>
    </source>
</evidence>
<keyword evidence="5 9" id="KW-0560">Oxidoreductase</keyword>
<dbReference type="GO" id="GO:0050661">
    <property type="term" value="F:NADP binding"/>
    <property type="evidence" value="ECO:0007669"/>
    <property type="project" value="InterPro"/>
</dbReference>
<dbReference type="InterPro" id="IPR036343">
    <property type="entry name" value="GluRdtase_N_sf"/>
</dbReference>
<dbReference type="InterPro" id="IPR006151">
    <property type="entry name" value="Shikm_DH/Glu-tRNA_Rdtase"/>
</dbReference>
<dbReference type="Pfam" id="PF00745">
    <property type="entry name" value="GlutR_dimer"/>
    <property type="match status" value="1"/>
</dbReference>
<dbReference type="InterPro" id="IPR015896">
    <property type="entry name" value="4pyrrol_synth_GluRdtase_dimer"/>
</dbReference>
<feature type="binding site" evidence="9 11">
    <location>
        <position position="109"/>
    </location>
    <ligand>
        <name>substrate</name>
    </ligand>
</feature>
<comment type="domain">
    <text evidence="9">Possesses an unusual extended V-shaped dimeric structure with each monomer consisting of three distinct domains arranged along a curved 'spinal' alpha-helix. The N-terminal catalytic domain specifically recognizes the glutamate moiety of the substrate. The second domain is the NADPH-binding domain, and the third C-terminal domain is responsible for dimerization.</text>
</comment>
<dbReference type="GO" id="GO:0019353">
    <property type="term" value="P:protoporphyrinogen IX biosynthetic process from glutamate"/>
    <property type="evidence" value="ECO:0007669"/>
    <property type="project" value="TreeGrafter"/>
</dbReference>
<dbReference type="UniPathway" id="UPA00251">
    <property type="reaction ID" value="UER00316"/>
</dbReference>
<feature type="domain" description="Glutamyl-tRNA reductase N-terminal" evidence="17">
    <location>
        <begin position="6"/>
        <end position="156"/>
    </location>
</feature>
<comment type="similarity">
    <text evidence="2 9 14">Belongs to the glutamyl-tRNA reductase family.</text>
</comment>
<name>A0A2P5T2H4_9GAMM</name>
<gene>
    <name evidence="9" type="primary">hemA</name>
    <name evidence="18" type="ORF">CRV09_00545</name>
</gene>
<dbReference type="InterPro" id="IPR015895">
    <property type="entry name" value="4pyrrol_synth_GluRdtase_N"/>
</dbReference>
<comment type="miscellaneous">
    <text evidence="9">During catalysis, the active site Cys acts as a nucleophile attacking the alpha-carbonyl group of tRNA-bound glutamate with the formation of a thioester intermediate between enzyme and glutamate, and the concomitant release of tRNA(Glu). The thioester intermediate is finally reduced by direct hydride transfer from NADPH, to form the product GSA.</text>
</comment>
<dbReference type="HAMAP" id="MF_00087">
    <property type="entry name" value="Glu_tRNA_reductase"/>
    <property type="match status" value="1"/>
</dbReference>
<comment type="pathway">
    <text evidence="1 9 14">Porphyrin-containing compound metabolism; protoporphyrin-IX biosynthesis; 5-aminolevulinate from L-glutamyl-tRNA(Glu): step 1/2.</text>
</comment>
<evidence type="ECO:0000313" key="19">
    <source>
        <dbReference type="Proteomes" id="UP000295937"/>
    </source>
</evidence>